<proteinExistence type="predicted"/>
<dbReference type="HOGENOM" id="CLU_017356_0_0_9"/>
<dbReference type="eggNOG" id="COG4926">
    <property type="taxonomic scope" value="Bacteria"/>
</dbReference>
<dbReference type="STRING" id="663278.Ethha_1848"/>
<dbReference type="Proteomes" id="UP000001551">
    <property type="component" value="Chromosome"/>
</dbReference>
<feature type="domain" description="Prophage endopeptidase tail N-terminal" evidence="2">
    <location>
        <begin position="9"/>
        <end position="90"/>
    </location>
</feature>
<name>E6UA11_ETHHY</name>
<organism evidence="3 4">
    <name type="scientific">Ethanoligenens harbinense (strain DSM 18485 / JCM 12961 / CGMCC 1.5033 / YUAN-3)</name>
    <dbReference type="NCBI Taxonomy" id="663278"/>
    <lineage>
        <taxon>Bacteria</taxon>
        <taxon>Bacillati</taxon>
        <taxon>Bacillota</taxon>
        <taxon>Clostridia</taxon>
        <taxon>Eubacteriales</taxon>
        <taxon>Oscillospiraceae</taxon>
        <taxon>Ethanoligenens</taxon>
    </lineage>
</organism>
<reference evidence="3 4" key="1">
    <citation type="submission" date="2010-12" db="EMBL/GenBank/DDBJ databases">
        <title>Complete sequence of Ethanoligenens harbinense YUAN-3.</title>
        <authorList>
            <person name="Lucas S."/>
            <person name="Copeland A."/>
            <person name="Lapidus A."/>
            <person name="Cheng J.-F."/>
            <person name="Bruce D."/>
            <person name="Goodwin L."/>
            <person name="Pitluck S."/>
            <person name="Chertkov O."/>
            <person name="Misra M."/>
            <person name="Detter J.C."/>
            <person name="Han C."/>
            <person name="Tapia R."/>
            <person name="Land M."/>
            <person name="Hauser L."/>
            <person name="Jeffries C."/>
            <person name="Kyrpides N."/>
            <person name="Ivanova N."/>
            <person name="Mikhailova N."/>
            <person name="Wang A."/>
            <person name="Mouttaki H."/>
            <person name="He Z."/>
            <person name="Zhou J."/>
            <person name="Hemme C.L."/>
            <person name="Woyke T."/>
        </authorList>
    </citation>
    <scope>NUCLEOTIDE SEQUENCE [LARGE SCALE GENOMIC DNA]</scope>
    <source>
        <strain evidence="4">DSM 18485 / JCM 12961 / CGMCC 1.5033 / YUAN-3</strain>
    </source>
</reference>
<dbReference type="InterPro" id="IPR010572">
    <property type="entry name" value="Tail_dom"/>
</dbReference>
<dbReference type="InterPro" id="IPR007119">
    <property type="entry name" value="Phage_tail_spike_N"/>
</dbReference>
<dbReference type="NCBIfam" id="TIGR01665">
    <property type="entry name" value="put_anti_recept"/>
    <property type="match status" value="1"/>
</dbReference>
<sequence length="459" mass="51394">MTAVADTKLVVLDQNGSQEAVLDNAYDIIITGEINGIDTLEFNLPFRDEKRKYLENEKQVKVGDDAYRIRTLTDEKNEQGTTITSVYAEAAFYDLGFSVKKAETTFNADTADVPIEYALKDTDWTLGTVTTRTKRTWTCQEKNALAILRQVQNLHGGDLIFDNANKTVSLLTFSGTDSGALFCYKKNMKSIKRVIDTQSLITRLYAYGKDGMTFASINDGKEYVEDTTYTNEIRVSTLDCSSFTNPYQMLEYAEMRLADYAAPRISYVLNAMDLSVLTGYEHEAWKLGDIVTVKDDELNLSIKTRIVRREYNLREPWNTVLELSTTLRELGDSSSQWDAAADMLSGADLVDSQEMKDLVPFNHLKNSRADSGLNYWENSGFEVDSENGVSGTASFKCEGALNTTKSLTQTVTPANRDSYTFSCQIASEDLSMGDNGQVGIEVTFEYEDGTTETRFIDLI</sequence>
<protein>
    <submittedName>
        <fullName evidence="3">Phage minor structural protein</fullName>
    </submittedName>
</protein>
<dbReference type="EMBL" id="CP002400">
    <property type="protein sequence ID" value="ADU27372.1"/>
    <property type="molecule type" value="Genomic_DNA"/>
</dbReference>
<feature type="domain" description="Tail spike" evidence="1">
    <location>
        <begin position="92"/>
        <end position="336"/>
    </location>
</feature>
<evidence type="ECO:0000259" key="2">
    <source>
        <dbReference type="Pfam" id="PF18994"/>
    </source>
</evidence>
<evidence type="ECO:0000259" key="1">
    <source>
        <dbReference type="Pfam" id="PF06605"/>
    </source>
</evidence>
<gene>
    <name evidence="3" type="ordered locus">Ethha_1848</name>
</gene>
<dbReference type="AlphaFoldDB" id="E6UA11"/>
<dbReference type="Pfam" id="PF06605">
    <property type="entry name" value="Prophage_tail"/>
    <property type="match status" value="1"/>
</dbReference>
<dbReference type="KEGG" id="eha:Ethha_1848"/>
<dbReference type="InterPro" id="IPR044051">
    <property type="entry name" value="Prophage_tail_N"/>
</dbReference>
<accession>E6UA11</accession>
<evidence type="ECO:0000313" key="3">
    <source>
        <dbReference type="EMBL" id="ADU27372.1"/>
    </source>
</evidence>
<dbReference type="Gene3D" id="2.60.120.260">
    <property type="entry name" value="Galactose-binding domain-like"/>
    <property type="match status" value="1"/>
</dbReference>
<dbReference type="Pfam" id="PF18994">
    <property type="entry name" value="Prophage_tailD1"/>
    <property type="match status" value="1"/>
</dbReference>
<keyword evidence="4" id="KW-1185">Reference proteome</keyword>
<evidence type="ECO:0000313" key="4">
    <source>
        <dbReference type="Proteomes" id="UP000001551"/>
    </source>
</evidence>